<evidence type="ECO:0000256" key="2">
    <source>
        <dbReference type="ARBA" id="ARBA00022475"/>
    </source>
</evidence>
<dbReference type="PANTHER" id="PTHR24228">
    <property type="entry name" value="B2 BRADYKININ RECEPTOR/ANGIOTENSIN II RECEPTOR"/>
    <property type="match status" value="1"/>
</dbReference>
<evidence type="ECO:0000256" key="6">
    <source>
        <dbReference type="ARBA" id="ARBA00023136"/>
    </source>
</evidence>
<evidence type="ECO:0000313" key="11">
    <source>
        <dbReference type="EMBL" id="ESO99424.1"/>
    </source>
</evidence>
<dbReference type="GO" id="GO:0005886">
    <property type="term" value="C:plasma membrane"/>
    <property type="evidence" value="ECO:0007669"/>
    <property type="project" value="UniProtKB-SubCell"/>
</dbReference>
<dbReference type="Proteomes" id="UP000030746">
    <property type="component" value="Unassembled WGS sequence"/>
</dbReference>
<feature type="transmembrane region" description="Helical" evidence="9">
    <location>
        <begin position="300"/>
        <end position="322"/>
    </location>
</feature>
<dbReference type="Gene3D" id="1.20.1070.10">
    <property type="entry name" value="Rhodopsin 7-helix transmembrane proteins"/>
    <property type="match status" value="1"/>
</dbReference>
<keyword evidence="5" id="KW-0297">G-protein coupled receptor</keyword>
<dbReference type="PROSITE" id="PS50262">
    <property type="entry name" value="G_PROTEIN_RECEP_F1_2"/>
    <property type="match status" value="1"/>
</dbReference>
<evidence type="ECO:0000256" key="8">
    <source>
        <dbReference type="ARBA" id="ARBA00023224"/>
    </source>
</evidence>
<keyword evidence="6 9" id="KW-0472">Membrane</keyword>
<evidence type="ECO:0000256" key="7">
    <source>
        <dbReference type="ARBA" id="ARBA00023170"/>
    </source>
</evidence>
<dbReference type="InterPro" id="IPR017452">
    <property type="entry name" value="GPCR_Rhodpsn_7TM"/>
</dbReference>
<dbReference type="KEGG" id="lgi:LOTGIDRAFT_158510"/>
<proteinExistence type="predicted"/>
<dbReference type="CDD" id="cd00637">
    <property type="entry name" value="7tm_classA_rhodopsin-like"/>
    <property type="match status" value="1"/>
</dbReference>
<organism evidence="11 12">
    <name type="scientific">Lottia gigantea</name>
    <name type="common">Giant owl limpet</name>
    <dbReference type="NCBI Taxonomy" id="225164"/>
    <lineage>
        <taxon>Eukaryota</taxon>
        <taxon>Metazoa</taxon>
        <taxon>Spiralia</taxon>
        <taxon>Lophotrochozoa</taxon>
        <taxon>Mollusca</taxon>
        <taxon>Gastropoda</taxon>
        <taxon>Patellogastropoda</taxon>
        <taxon>Lottioidea</taxon>
        <taxon>Lottiidae</taxon>
        <taxon>Lottia</taxon>
    </lineage>
</organism>
<dbReference type="HOGENOM" id="CLU_547784_0_0_1"/>
<dbReference type="SUPFAM" id="SSF81321">
    <property type="entry name" value="Family A G protein-coupled receptor-like"/>
    <property type="match status" value="1"/>
</dbReference>
<evidence type="ECO:0000259" key="10">
    <source>
        <dbReference type="PROSITE" id="PS50262"/>
    </source>
</evidence>
<keyword evidence="3 9" id="KW-0812">Transmembrane</keyword>
<evidence type="ECO:0000256" key="3">
    <source>
        <dbReference type="ARBA" id="ARBA00022692"/>
    </source>
</evidence>
<evidence type="ECO:0000256" key="9">
    <source>
        <dbReference type="SAM" id="Phobius"/>
    </source>
</evidence>
<sequence length="498" mass="55919">MANFIFYAVVNSLKVLMAIYHAYHASDIIRNGYRIPFTDLPCSEFLINNRSAIDNSEFVGSAIQDLEKRGLISIGVHCSLQKSVVPSLIIHAFYNVKWAHFLVSAVSPTDNLTLQNVLEAGKRRLARPEAKKESITPELLNLMYGKMYVLTGECQIGCLNVIGDGNAKDGCIYGYPTAFFVIHGDFDSAYQITVLVLFGDGMWSNTTVLEYENPDKPLLVAFGIVCGVLAVLITLLNGALMIVILLKRKLRSSPKYFIVLNLSIVGFIDGAFLSPIQALGWNEWNFSCFIMTAAETMASAFIYLELMLIISMCIQWIVSITIPSYNAKTRFRLVLFLVSVSWLSSFSATLVYIIPGSRAIYIDQRCIFFLEEFARIGLLLTIPVPLLLISFITLVLLIVVRVRQRRCRYNLEANGKKFPLDIVLSALVLLLCITSSTIIQNVRYILLAIILIIILARSRHVLIPLIWLIMSKPIRRVVLCKGEETLTKTHDVTPMEQK</sequence>
<comment type="subcellular location">
    <subcellularLocation>
        <location evidence="1">Cell membrane</location>
        <topology evidence="1">Multi-pass membrane protein</topology>
    </subcellularLocation>
</comment>
<dbReference type="CTD" id="20237769"/>
<protein>
    <recommendedName>
        <fullName evidence="10">G-protein coupled receptors family 1 profile domain-containing protein</fullName>
    </recommendedName>
</protein>
<accession>V4CC30</accession>
<dbReference type="RefSeq" id="XP_009049913.1">
    <property type="nucleotide sequence ID" value="XM_009051665.1"/>
</dbReference>
<evidence type="ECO:0000313" key="12">
    <source>
        <dbReference type="Proteomes" id="UP000030746"/>
    </source>
</evidence>
<keyword evidence="2" id="KW-1003">Cell membrane</keyword>
<feature type="transmembrane region" description="Helical" evidence="9">
    <location>
        <begin position="374"/>
        <end position="399"/>
    </location>
</feature>
<keyword evidence="8" id="KW-0807">Transducer</keyword>
<feature type="transmembrane region" description="Helical" evidence="9">
    <location>
        <begin position="258"/>
        <end position="280"/>
    </location>
</feature>
<dbReference type="EMBL" id="KB201037">
    <property type="protein sequence ID" value="ESO99424.1"/>
    <property type="molecule type" value="Genomic_DNA"/>
</dbReference>
<dbReference type="PANTHER" id="PTHR24228:SF59">
    <property type="entry name" value="NEUROPEPTIDE RECEPTOR 15"/>
    <property type="match status" value="1"/>
</dbReference>
<dbReference type="AlphaFoldDB" id="V4CC30"/>
<feature type="domain" description="G-protein coupled receptors family 1 profile" evidence="10">
    <location>
        <begin position="236"/>
        <end position="467"/>
    </location>
</feature>
<keyword evidence="7" id="KW-0675">Receptor</keyword>
<feature type="transmembrane region" description="Helical" evidence="9">
    <location>
        <begin position="218"/>
        <end position="246"/>
    </location>
</feature>
<gene>
    <name evidence="11" type="ORF">LOTGIDRAFT_158510</name>
</gene>
<dbReference type="OrthoDB" id="5985998at2759"/>
<reference evidence="11 12" key="1">
    <citation type="journal article" date="2013" name="Nature">
        <title>Insights into bilaterian evolution from three spiralian genomes.</title>
        <authorList>
            <person name="Simakov O."/>
            <person name="Marletaz F."/>
            <person name="Cho S.J."/>
            <person name="Edsinger-Gonzales E."/>
            <person name="Havlak P."/>
            <person name="Hellsten U."/>
            <person name="Kuo D.H."/>
            <person name="Larsson T."/>
            <person name="Lv J."/>
            <person name="Arendt D."/>
            <person name="Savage R."/>
            <person name="Osoegawa K."/>
            <person name="de Jong P."/>
            <person name="Grimwood J."/>
            <person name="Chapman J.A."/>
            <person name="Shapiro H."/>
            <person name="Aerts A."/>
            <person name="Otillar R.P."/>
            <person name="Terry A.Y."/>
            <person name="Boore J.L."/>
            <person name="Grigoriev I.V."/>
            <person name="Lindberg D.R."/>
            <person name="Seaver E.C."/>
            <person name="Weisblat D.A."/>
            <person name="Putnam N.H."/>
            <person name="Rokhsar D.S."/>
        </authorList>
    </citation>
    <scope>NUCLEOTIDE SEQUENCE [LARGE SCALE GENOMIC DNA]</scope>
</reference>
<dbReference type="GeneID" id="20237769"/>
<feature type="transmembrane region" description="Helical" evidence="9">
    <location>
        <begin position="334"/>
        <end position="354"/>
    </location>
</feature>
<evidence type="ECO:0000256" key="1">
    <source>
        <dbReference type="ARBA" id="ARBA00004651"/>
    </source>
</evidence>
<keyword evidence="12" id="KW-1185">Reference proteome</keyword>
<dbReference type="GO" id="GO:0004930">
    <property type="term" value="F:G protein-coupled receptor activity"/>
    <property type="evidence" value="ECO:0007669"/>
    <property type="project" value="UniProtKB-KW"/>
</dbReference>
<keyword evidence="4 9" id="KW-1133">Transmembrane helix</keyword>
<evidence type="ECO:0000256" key="5">
    <source>
        <dbReference type="ARBA" id="ARBA00023040"/>
    </source>
</evidence>
<feature type="transmembrane region" description="Helical" evidence="9">
    <location>
        <begin position="445"/>
        <end position="469"/>
    </location>
</feature>
<evidence type="ECO:0000256" key="4">
    <source>
        <dbReference type="ARBA" id="ARBA00022989"/>
    </source>
</evidence>
<feature type="transmembrane region" description="Helical" evidence="9">
    <location>
        <begin position="420"/>
        <end position="439"/>
    </location>
</feature>
<name>V4CC30_LOTGI</name>